<feature type="compositionally biased region" description="Basic and acidic residues" evidence="1">
    <location>
        <begin position="344"/>
        <end position="378"/>
    </location>
</feature>
<dbReference type="RefSeq" id="WP_341411809.1">
    <property type="nucleotide sequence ID" value="NZ_JBBUTH010000009.1"/>
</dbReference>
<keyword evidence="3" id="KW-1185">Reference proteome</keyword>
<feature type="compositionally biased region" description="Basic and acidic residues" evidence="1">
    <location>
        <begin position="57"/>
        <end position="73"/>
    </location>
</feature>
<proteinExistence type="predicted"/>
<gene>
    <name evidence="2" type="ORF">AACH10_17705</name>
</gene>
<evidence type="ECO:0000256" key="1">
    <source>
        <dbReference type="SAM" id="MobiDB-lite"/>
    </source>
</evidence>
<protein>
    <submittedName>
        <fullName evidence="2">DUF6600 domain-containing protein</fullName>
    </submittedName>
</protein>
<dbReference type="Pfam" id="PF20245">
    <property type="entry name" value="DUF6600"/>
    <property type="match status" value="1"/>
</dbReference>
<sequence>MAHSAFECRWWLGGALALLLGALVGLALVGGAQAAEDDGWRVGRLAATQGRVWLLDREDGPGTEATGRERWRDSSTTPLTNWPLGRGDQLRTAPDGRATLQIDTLTLRLGADTELRIEQLDAARVLLWLPRGDLALHVLAEPQGRAIELRTPEGRLWPLRVGHYRASRAHDSTQATAWAGEWRFDADDSALNVPEGRRADFWQQGRPPRTHYAWVGVDRDAFADWTRREARNDVAPAAPLAPELAGMPGAGDLQRWGDWRDDPAAGRVWLPRELPPGWAPYRDGRWVWVSPWGWTWIDAAPWGFAPFHYGQWVLIGGRWAWAPAPRVERHRYVPVLPGWGHVVPRHEPPRPWRRPEPPLRLEPPRLEPPRTEPPRAEPPRAVPPRVQPPRAESPLRPVPPVPAAPVVPAPAPPPPAAAVPAVPAAPSAPGATPKPSAPPAPPPTAQVPRVERPLPDGRLQRDGHSPRDSRRSDEHQVR</sequence>
<reference evidence="2 3" key="1">
    <citation type="submission" date="2024-04" db="EMBL/GenBank/DDBJ databases">
        <title>Novel species of the genus Ideonella isolated from streams.</title>
        <authorList>
            <person name="Lu H."/>
        </authorList>
    </citation>
    <scope>NUCLEOTIDE SEQUENCE [LARGE SCALE GENOMIC DNA]</scope>
    <source>
        <strain evidence="2 3">DXS22W</strain>
    </source>
</reference>
<feature type="region of interest" description="Disordered" evidence="1">
    <location>
        <begin position="57"/>
        <end position="78"/>
    </location>
</feature>
<feature type="compositionally biased region" description="Basic and acidic residues" evidence="1">
    <location>
        <begin position="449"/>
        <end position="478"/>
    </location>
</feature>
<evidence type="ECO:0000313" key="2">
    <source>
        <dbReference type="EMBL" id="MEK8052092.1"/>
    </source>
</evidence>
<evidence type="ECO:0000313" key="3">
    <source>
        <dbReference type="Proteomes" id="UP001365405"/>
    </source>
</evidence>
<organism evidence="2 3">
    <name type="scientific">Pseudaquabacterium inlustre</name>
    <dbReference type="NCBI Taxonomy" id="2984192"/>
    <lineage>
        <taxon>Bacteria</taxon>
        <taxon>Pseudomonadati</taxon>
        <taxon>Pseudomonadota</taxon>
        <taxon>Betaproteobacteria</taxon>
        <taxon>Burkholderiales</taxon>
        <taxon>Sphaerotilaceae</taxon>
        <taxon>Pseudaquabacterium</taxon>
    </lineage>
</organism>
<feature type="compositionally biased region" description="Pro residues" evidence="1">
    <location>
        <begin position="396"/>
        <end position="417"/>
    </location>
</feature>
<feature type="compositionally biased region" description="Pro residues" evidence="1">
    <location>
        <begin position="435"/>
        <end position="445"/>
    </location>
</feature>
<name>A0ABU9CJR8_9BURK</name>
<feature type="compositionally biased region" description="Low complexity" evidence="1">
    <location>
        <begin position="418"/>
        <end position="434"/>
    </location>
</feature>
<comment type="caution">
    <text evidence="2">The sequence shown here is derived from an EMBL/GenBank/DDBJ whole genome shotgun (WGS) entry which is preliminary data.</text>
</comment>
<dbReference type="Proteomes" id="UP001365405">
    <property type="component" value="Unassembled WGS sequence"/>
</dbReference>
<accession>A0ABU9CJR8</accession>
<feature type="region of interest" description="Disordered" evidence="1">
    <location>
        <begin position="344"/>
        <end position="478"/>
    </location>
</feature>
<dbReference type="EMBL" id="JBBUTH010000009">
    <property type="protein sequence ID" value="MEK8052092.1"/>
    <property type="molecule type" value="Genomic_DNA"/>
</dbReference>
<dbReference type="InterPro" id="IPR046535">
    <property type="entry name" value="DUF6600"/>
</dbReference>